<sequence length="410" mass="46213">MSPKVTIELNPPVNGSYYTDYEEIAGRVVLSLSRPASVKRLNVSLRGLSQTRTILGTDGRYQYTQSAAGGGTIYDGDHSTHVVYHREVQLFPPTGKIDDSDDDGVSLAKGSYGYDFAFKLLGSPDCVQKRNCKGESLRDEQPKASLCQLPPSFNDKNDGKAVDRAELVYYALGRVRYKVNAQLEMGGDRKLFGTSKKNVTASSLISFMPNVCRQQPQDDTVGPEFRFQSLDSVKLAHGLHMNFYVISAKPLTVHRMDYLFRRGCGKFDDMYLMFDKSPAAHSLKAKRLQLFLNEETTYAVGKRSDRNDSSLLLMSTDLNQEIPLGEDHVLRMDLSKNSALNRLRFNEEDYVHRGNRLYSFNSCNISREFEFKLVIHWVVDGKRSCKSEVAIPVTVLVDDLWANSLPPPYE</sequence>
<dbReference type="EMBL" id="CP014243">
    <property type="protein sequence ID" value="AMD19925.1"/>
    <property type="molecule type" value="Genomic_DNA"/>
</dbReference>
<evidence type="ECO:0000259" key="1">
    <source>
        <dbReference type="Pfam" id="PF00339"/>
    </source>
</evidence>
<gene>
    <name evidence="2" type="ORF">AW171_hschr31788</name>
</gene>
<dbReference type="OrthoDB" id="3365616at2759"/>
<proteinExistence type="predicted"/>
<dbReference type="RefSeq" id="XP_017986921.1">
    <property type="nucleotide sequence ID" value="XM_018131191.1"/>
</dbReference>
<dbReference type="InterPro" id="IPR014752">
    <property type="entry name" value="Arrestin-like_C"/>
</dbReference>
<reference evidence="2 3" key="1">
    <citation type="submission" date="2016-01" db="EMBL/GenBank/DDBJ databases">
        <title>Genome sequence of the yeast Holleya sinecauda.</title>
        <authorList>
            <person name="Dietrich F.S."/>
        </authorList>
    </citation>
    <scope>NUCLEOTIDE SEQUENCE [LARGE SCALE GENOMIC DNA]</scope>
    <source>
        <strain evidence="2 3">ATCC 58844</strain>
    </source>
</reference>
<accession>A0A0X8HR61</accession>
<dbReference type="InterPro" id="IPR011021">
    <property type="entry name" value="Arrestin-like_N"/>
</dbReference>
<evidence type="ECO:0000313" key="2">
    <source>
        <dbReference type="EMBL" id="AMD19925.1"/>
    </source>
</evidence>
<dbReference type="Proteomes" id="UP000243052">
    <property type="component" value="Chromosome iii"/>
</dbReference>
<dbReference type="STRING" id="45286.A0A0X8HR61"/>
<dbReference type="Pfam" id="PF00339">
    <property type="entry name" value="Arrestin_N"/>
    <property type="match status" value="1"/>
</dbReference>
<dbReference type="CDD" id="cd22952">
    <property type="entry name" value="ART10-like"/>
    <property type="match status" value="1"/>
</dbReference>
<dbReference type="AlphaFoldDB" id="A0A0X8HR61"/>
<protein>
    <submittedName>
        <fullName evidence="2">HCL226Cp</fullName>
    </submittedName>
</protein>
<dbReference type="GeneID" id="28723152"/>
<keyword evidence="3" id="KW-1185">Reference proteome</keyword>
<organism evidence="2 3">
    <name type="scientific">Eremothecium sinecaudum</name>
    <dbReference type="NCBI Taxonomy" id="45286"/>
    <lineage>
        <taxon>Eukaryota</taxon>
        <taxon>Fungi</taxon>
        <taxon>Dikarya</taxon>
        <taxon>Ascomycota</taxon>
        <taxon>Saccharomycotina</taxon>
        <taxon>Saccharomycetes</taxon>
        <taxon>Saccharomycetales</taxon>
        <taxon>Saccharomycetaceae</taxon>
        <taxon>Eremothecium</taxon>
    </lineage>
</organism>
<feature type="domain" description="Arrestin-like N-terminal" evidence="1">
    <location>
        <begin position="6"/>
        <end position="120"/>
    </location>
</feature>
<dbReference type="Gene3D" id="2.60.40.640">
    <property type="match status" value="1"/>
</dbReference>
<name>A0A0X8HR61_9SACH</name>
<evidence type="ECO:0000313" key="3">
    <source>
        <dbReference type="Proteomes" id="UP000243052"/>
    </source>
</evidence>